<dbReference type="AlphaFoldDB" id="A0A7J8WKH2"/>
<evidence type="ECO:0000313" key="7">
    <source>
        <dbReference type="Proteomes" id="UP000593577"/>
    </source>
</evidence>
<dbReference type="SUPFAM" id="SSF48264">
    <property type="entry name" value="Cytochrome P450"/>
    <property type="match status" value="1"/>
</dbReference>
<reference evidence="6 7" key="1">
    <citation type="journal article" date="2019" name="Genome Biol. Evol.">
        <title>Insights into the evolution of the New World diploid cottons (Gossypium, subgenus Houzingenia) based on genome sequencing.</title>
        <authorList>
            <person name="Grover C.E."/>
            <person name="Arick M.A. 2nd"/>
            <person name="Thrash A."/>
            <person name="Conover J.L."/>
            <person name="Sanders W.S."/>
            <person name="Peterson D.G."/>
            <person name="Frelichowski J.E."/>
            <person name="Scheffler J.A."/>
            <person name="Scheffler B.E."/>
            <person name="Wendel J.F."/>
        </authorList>
    </citation>
    <scope>NUCLEOTIDE SEQUENCE [LARGE SCALE GENOMIC DNA]</scope>
    <source>
        <strain evidence="6">185</strain>
        <tissue evidence="6">Leaf</tissue>
    </source>
</reference>
<keyword evidence="7" id="KW-1185">Reference proteome</keyword>
<sequence>LGEISTIVVSSPEIAKEVLVTHGTIFVDRPYMIAADVITYGYRDIVMAPYGNYWRQ</sequence>
<dbReference type="GO" id="GO:0004497">
    <property type="term" value="F:monooxygenase activity"/>
    <property type="evidence" value="ECO:0007669"/>
    <property type="project" value="InterPro"/>
</dbReference>
<dbReference type="GO" id="GO:0016705">
    <property type="term" value="F:oxidoreductase activity, acting on paired donors, with incorporation or reduction of molecular oxygen"/>
    <property type="evidence" value="ECO:0007669"/>
    <property type="project" value="InterPro"/>
</dbReference>
<gene>
    <name evidence="6" type="ORF">Goari_016918</name>
</gene>
<dbReference type="EMBL" id="JABFAA010000001">
    <property type="protein sequence ID" value="MBA0675370.1"/>
    <property type="molecule type" value="Genomic_DNA"/>
</dbReference>
<name>A0A7J8WKH2_GOSAI</name>
<dbReference type="Gene3D" id="1.10.630.10">
    <property type="entry name" value="Cytochrome P450"/>
    <property type="match status" value="1"/>
</dbReference>
<comment type="similarity">
    <text evidence="1">Belongs to the cytochrome P450 family.</text>
</comment>
<keyword evidence="2" id="KW-0349">Heme</keyword>
<evidence type="ECO:0000313" key="6">
    <source>
        <dbReference type="EMBL" id="MBA0675370.1"/>
    </source>
</evidence>
<keyword evidence="4" id="KW-0560">Oxidoreductase</keyword>
<protein>
    <recommendedName>
        <fullName evidence="8">Cytochrome P450</fullName>
    </recommendedName>
</protein>
<evidence type="ECO:0000256" key="4">
    <source>
        <dbReference type="ARBA" id="ARBA00023002"/>
    </source>
</evidence>
<dbReference type="PANTHER" id="PTHR47955:SF8">
    <property type="entry name" value="CYTOCHROME P450 71D11-LIKE"/>
    <property type="match status" value="1"/>
</dbReference>
<dbReference type="InterPro" id="IPR036396">
    <property type="entry name" value="Cyt_P450_sf"/>
</dbReference>
<dbReference type="GO" id="GO:0020037">
    <property type="term" value="F:heme binding"/>
    <property type="evidence" value="ECO:0007669"/>
    <property type="project" value="InterPro"/>
</dbReference>
<keyword evidence="3" id="KW-0479">Metal-binding</keyword>
<evidence type="ECO:0000256" key="1">
    <source>
        <dbReference type="ARBA" id="ARBA00010617"/>
    </source>
</evidence>
<evidence type="ECO:0008006" key="8">
    <source>
        <dbReference type="Google" id="ProtNLM"/>
    </source>
</evidence>
<dbReference type="PANTHER" id="PTHR47955">
    <property type="entry name" value="CYTOCHROME P450 FAMILY 71 PROTEIN"/>
    <property type="match status" value="1"/>
</dbReference>
<keyword evidence="5" id="KW-0408">Iron</keyword>
<accession>A0A7J8WKH2</accession>
<dbReference type="GO" id="GO:0005506">
    <property type="term" value="F:iron ion binding"/>
    <property type="evidence" value="ECO:0007669"/>
    <property type="project" value="InterPro"/>
</dbReference>
<feature type="non-terminal residue" evidence="6">
    <location>
        <position position="1"/>
    </location>
</feature>
<evidence type="ECO:0000256" key="2">
    <source>
        <dbReference type="ARBA" id="ARBA00022617"/>
    </source>
</evidence>
<evidence type="ECO:0000256" key="3">
    <source>
        <dbReference type="ARBA" id="ARBA00022723"/>
    </source>
</evidence>
<comment type="caution">
    <text evidence="6">The sequence shown here is derived from an EMBL/GenBank/DDBJ whole genome shotgun (WGS) entry which is preliminary data.</text>
</comment>
<evidence type="ECO:0000256" key="5">
    <source>
        <dbReference type="ARBA" id="ARBA00023004"/>
    </source>
</evidence>
<proteinExistence type="inferred from homology"/>
<feature type="non-terminal residue" evidence="6">
    <location>
        <position position="56"/>
    </location>
</feature>
<organism evidence="6 7">
    <name type="scientific">Gossypium aridum</name>
    <name type="common">American cotton</name>
    <name type="synonym">Erioxylum aridum</name>
    <dbReference type="NCBI Taxonomy" id="34290"/>
    <lineage>
        <taxon>Eukaryota</taxon>
        <taxon>Viridiplantae</taxon>
        <taxon>Streptophyta</taxon>
        <taxon>Embryophyta</taxon>
        <taxon>Tracheophyta</taxon>
        <taxon>Spermatophyta</taxon>
        <taxon>Magnoliopsida</taxon>
        <taxon>eudicotyledons</taxon>
        <taxon>Gunneridae</taxon>
        <taxon>Pentapetalae</taxon>
        <taxon>rosids</taxon>
        <taxon>malvids</taxon>
        <taxon>Malvales</taxon>
        <taxon>Malvaceae</taxon>
        <taxon>Malvoideae</taxon>
        <taxon>Gossypium</taxon>
    </lineage>
</organism>
<dbReference type="Proteomes" id="UP000593577">
    <property type="component" value="Unassembled WGS sequence"/>
</dbReference>